<evidence type="ECO:0000313" key="5">
    <source>
        <dbReference type="Proteomes" id="UP000275069"/>
    </source>
</evidence>
<dbReference type="OrthoDB" id="8225825at2"/>
<dbReference type="GO" id="GO:0070967">
    <property type="term" value="F:coenzyme F420 binding"/>
    <property type="evidence" value="ECO:0007669"/>
    <property type="project" value="TreeGrafter"/>
</dbReference>
<evidence type="ECO:0000256" key="3">
    <source>
        <dbReference type="SAM" id="MobiDB-lite"/>
    </source>
</evidence>
<dbReference type="Pfam" id="PF04075">
    <property type="entry name" value="F420H2_quin_red"/>
    <property type="match status" value="1"/>
</dbReference>
<dbReference type="AlphaFoldDB" id="A0A387BJ09"/>
<sequence length="151" mass="17214">MPLQGEYEPSDSERSRTQVERFEASNGQEANDLRGRPIVVVTNIGAKSGKLRKTPVMRVEHDGRYAVLASKGGALQNPTWYANLKKNPHVELQDGAHRADYDARELEPGAERDEWWERAVEAWPDYASYQTKTDRLIPVFLLTPRDEQHLA</sequence>
<evidence type="ECO:0000256" key="2">
    <source>
        <dbReference type="ARBA" id="ARBA00049106"/>
    </source>
</evidence>
<evidence type="ECO:0000256" key="1">
    <source>
        <dbReference type="ARBA" id="ARBA00008710"/>
    </source>
</evidence>
<protein>
    <submittedName>
        <fullName evidence="4">Nitroreductase family deazaflavin-dependent oxidoreductase</fullName>
    </submittedName>
</protein>
<dbReference type="InterPro" id="IPR012349">
    <property type="entry name" value="Split_barrel_FMN-bd"/>
</dbReference>
<dbReference type="GO" id="GO:0005886">
    <property type="term" value="C:plasma membrane"/>
    <property type="evidence" value="ECO:0007669"/>
    <property type="project" value="TreeGrafter"/>
</dbReference>
<dbReference type="Proteomes" id="UP000275069">
    <property type="component" value="Chromosome"/>
</dbReference>
<accession>A0A387BJ09</accession>
<proteinExistence type="inferred from homology"/>
<dbReference type="NCBIfam" id="TIGR00026">
    <property type="entry name" value="hi_GC_TIGR00026"/>
    <property type="match status" value="1"/>
</dbReference>
<organism evidence="4 5">
    <name type="scientific">Gryllotalpicola protaetiae</name>
    <dbReference type="NCBI Taxonomy" id="2419771"/>
    <lineage>
        <taxon>Bacteria</taxon>
        <taxon>Bacillati</taxon>
        <taxon>Actinomycetota</taxon>
        <taxon>Actinomycetes</taxon>
        <taxon>Micrococcales</taxon>
        <taxon>Microbacteriaceae</taxon>
        <taxon>Gryllotalpicola</taxon>
    </lineage>
</organism>
<dbReference type="GO" id="GO:0016491">
    <property type="term" value="F:oxidoreductase activity"/>
    <property type="evidence" value="ECO:0007669"/>
    <property type="project" value="InterPro"/>
</dbReference>
<dbReference type="KEGG" id="gry:D7I44_00800"/>
<dbReference type="Gene3D" id="2.30.110.10">
    <property type="entry name" value="Electron Transport, Fmn-binding Protein, Chain A"/>
    <property type="match status" value="1"/>
</dbReference>
<dbReference type="SUPFAM" id="SSF50475">
    <property type="entry name" value="FMN-binding split barrel"/>
    <property type="match status" value="1"/>
</dbReference>
<keyword evidence="5" id="KW-1185">Reference proteome</keyword>
<feature type="region of interest" description="Disordered" evidence="3">
    <location>
        <begin position="1"/>
        <end position="34"/>
    </location>
</feature>
<feature type="compositionally biased region" description="Basic and acidic residues" evidence="3">
    <location>
        <begin position="11"/>
        <end position="23"/>
    </location>
</feature>
<comment type="similarity">
    <text evidence="1">Belongs to the F420H(2)-dependent quinone reductase family.</text>
</comment>
<comment type="catalytic activity">
    <reaction evidence="2">
        <text>oxidized coenzyme F420-(gamma-L-Glu)(n) + a quinol + H(+) = reduced coenzyme F420-(gamma-L-Glu)(n) + a quinone</text>
        <dbReference type="Rhea" id="RHEA:39663"/>
        <dbReference type="Rhea" id="RHEA-COMP:12939"/>
        <dbReference type="Rhea" id="RHEA-COMP:14378"/>
        <dbReference type="ChEBI" id="CHEBI:15378"/>
        <dbReference type="ChEBI" id="CHEBI:24646"/>
        <dbReference type="ChEBI" id="CHEBI:132124"/>
        <dbReference type="ChEBI" id="CHEBI:133980"/>
        <dbReference type="ChEBI" id="CHEBI:139511"/>
    </reaction>
</comment>
<dbReference type="EMBL" id="CP032624">
    <property type="protein sequence ID" value="AYG02212.1"/>
    <property type="molecule type" value="Genomic_DNA"/>
</dbReference>
<dbReference type="RefSeq" id="WP_120787746.1">
    <property type="nucleotide sequence ID" value="NZ_CP032624.1"/>
</dbReference>
<dbReference type="InterPro" id="IPR004378">
    <property type="entry name" value="F420H2_quin_Rdtase"/>
</dbReference>
<dbReference type="PANTHER" id="PTHR39428:SF3">
    <property type="entry name" value="DEAZAFLAVIN-DEPENDENT NITROREDUCTASE"/>
    <property type="match status" value="1"/>
</dbReference>
<name>A0A387BJ09_9MICO</name>
<reference evidence="4 5" key="1">
    <citation type="submission" date="2018-09" db="EMBL/GenBank/DDBJ databases">
        <title>Genome sequencing of strain 2DFW10M-5.</title>
        <authorList>
            <person name="Heo J."/>
            <person name="Kim S.-J."/>
            <person name="Kwon S.-W."/>
        </authorList>
    </citation>
    <scope>NUCLEOTIDE SEQUENCE [LARGE SCALE GENOMIC DNA]</scope>
    <source>
        <strain evidence="4 5">2DFW10M-5</strain>
    </source>
</reference>
<dbReference type="PANTHER" id="PTHR39428">
    <property type="entry name" value="F420H(2)-DEPENDENT QUINONE REDUCTASE RV1261C"/>
    <property type="match status" value="1"/>
</dbReference>
<evidence type="ECO:0000313" key="4">
    <source>
        <dbReference type="EMBL" id="AYG02212.1"/>
    </source>
</evidence>
<gene>
    <name evidence="4" type="ORF">D7I44_00800</name>
</gene>